<evidence type="ECO:0000313" key="2">
    <source>
        <dbReference type="EMBL" id="MFD2418673.1"/>
    </source>
</evidence>
<name>A0ABW5FUH2_9PSEU</name>
<evidence type="ECO:0000256" key="1">
    <source>
        <dbReference type="SAM" id="Phobius"/>
    </source>
</evidence>
<keyword evidence="1" id="KW-0812">Transmembrane</keyword>
<feature type="transmembrane region" description="Helical" evidence="1">
    <location>
        <begin position="82"/>
        <end position="100"/>
    </location>
</feature>
<comment type="caution">
    <text evidence="2">The sequence shown here is derived from an EMBL/GenBank/DDBJ whole genome shotgun (WGS) entry which is preliminary data.</text>
</comment>
<dbReference type="RefSeq" id="WP_378266682.1">
    <property type="nucleotide sequence ID" value="NZ_JBHUKR010000009.1"/>
</dbReference>
<organism evidence="2 3">
    <name type="scientific">Amycolatopsis pigmentata</name>
    <dbReference type="NCBI Taxonomy" id="450801"/>
    <lineage>
        <taxon>Bacteria</taxon>
        <taxon>Bacillati</taxon>
        <taxon>Actinomycetota</taxon>
        <taxon>Actinomycetes</taxon>
        <taxon>Pseudonocardiales</taxon>
        <taxon>Pseudonocardiaceae</taxon>
        <taxon>Amycolatopsis</taxon>
    </lineage>
</organism>
<feature type="transmembrane region" description="Helical" evidence="1">
    <location>
        <begin position="169"/>
        <end position="190"/>
    </location>
</feature>
<dbReference type="Proteomes" id="UP001597417">
    <property type="component" value="Unassembled WGS sequence"/>
</dbReference>
<accession>A0ABW5FUH2</accession>
<keyword evidence="1" id="KW-0472">Membrane</keyword>
<evidence type="ECO:0000313" key="3">
    <source>
        <dbReference type="Proteomes" id="UP001597417"/>
    </source>
</evidence>
<sequence length="318" mass="32648">MNQELPSLMVAVPAAIAGAACMGLASAAQARATKEVPVGKTLHPRLLLDLARRPLWLIGISATIAGLGLQLVALGFGPLMLVQPLLVTALPFAGGFAAWLEGRRPDGVVLLGTLICVAGLSALLMLARPSDGTNRLLPGGSLVPLAIALGLVALAGLAWSALVSRPSRVLGLALATGVFYGLTAGLMKVVAGDLREGWQVTFTHWTLYVVCVVGPIGFLLSQNTFQRGRLIAPSLAVITTVDPLVGVAIGVWWMDEKAATGPAVLAGEVLAATAIVIGISLLSWRNSHPAAAETGSAGAEAEETQFALKAVDGSPARR</sequence>
<dbReference type="EMBL" id="JBHUKR010000009">
    <property type="protein sequence ID" value="MFD2418673.1"/>
    <property type="molecule type" value="Genomic_DNA"/>
</dbReference>
<keyword evidence="1" id="KW-1133">Transmembrane helix</keyword>
<feature type="transmembrane region" description="Helical" evidence="1">
    <location>
        <begin position="202"/>
        <end position="220"/>
    </location>
</feature>
<dbReference type="PANTHER" id="PTHR40761:SF1">
    <property type="entry name" value="CONSERVED INTEGRAL MEMBRANE ALANINE VALINE AND LEUCINE RICH PROTEIN-RELATED"/>
    <property type="match status" value="1"/>
</dbReference>
<reference evidence="3" key="1">
    <citation type="journal article" date="2019" name="Int. J. Syst. Evol. Microbiol.">
        <title>The Global Catalogue of Microorganisms (GCM) 10K type strain sequencing project: providing services to taxonomists for standard genome sequencing and annotation.</title>
        <authorList>
            <consortium name="The Broad Institute Genomics Platform"/>
            <consortium name="The Broad Institute Genome Sequencing Center for Infectious Disease"/>
            <person name="Wu L."/>
            <person name="Ma J."/>
        </authorList>
    </citation>
    <scope>NUCLEOTIDE SEQUENCE [LARGE SCALE GENOMIC DNA]</scope>
    <source>
        <strain evidence="3">CGMCC 4.7645</strain>
    </source>
</reference>
<feature type="transmembrane region" description="Helical" evidence="1">
    <location>
        <begin position="107"/>
        <end position="127"/>
    </location>
</feature>
<gene>
    <name evidence="2" type="ORF">ACFSXZ_20315</name>
</gene>
<feature type="transmembrane region" description="Helical" evidence="1">
    <location>
        <begin position="232"/>
        <end position="253"/>
    </location>
</feature>
<feature type="transmembrane region" description="Helical" evidence="1">
    <location>
        <begin position="142"/>
        <end position="162"/>
    </location>
</feature>
<feature type="transmembrane region" description="Helical" evidence="1">
    <location>
        <begin position="55"/>
        <end position="76"/>
    </location>
</feature>
<protein>
    <submittedName>
        <fullName evidence="2">DMT family transporter</fullName>
    </submittedName>
</protein>
<dbReference type="PANTHER" id="PTHR40761">
    <property type="entry name" value="CONSERVED INTEGRAL MEMBRANE ALANINE VALINE AND LEUCINE RICH PROTEIN-RELATED"/>
    <property type="match status" value="1"/>
</dbReference>
<feature type="transmembrane region" description="Helical" evidence="1">
    <location>
        <begin position="6"/>
        <end position="25"/>
    </location>
</feature>
<keyword evidence="3" id="KW-1185">Reference proteome</keyword>
<proteinExistence type="predicted"/>
<feature type="transmembrane region" description="Helical" evidence="1">
    <location>
        <begin position="265"/>
        <end position="284"/>
    </location>
</feature>
<dbReference type="NCBIfam" id="NF038012">
    <property type="entry name" value="DMT_1"/>
    <property type="match status" value="1"/>
</dbReference>